<feature type="transmembrane region" description="Helical" evidence="1">
    <location>
        <begin position="16"/>
        <end position="35"/>
    </location>
</feature>
<organism evidence="2 3">
    <name type="scientific">Actinokineospora guangxiensis</name>
    <dbReference type="NCBI Taxonomy" id="1490288"/>
    <lineage>
        <taxon>Bacteria</taxon>
        <taxon>Bacillati</taxon>
        <taxon>Actinomycetota</taxon>
        <taxon>Actinomycetes</taxon>
        <taxon>Pseudonocardiales</taxon>
        <taxon>Pseudonocardiaceae</taxon>
        <taxon>Actinokineospora</taxon>
    </lineage>
</organism>
<evidence type="ECO:0000313" key="2">
    <source>
        <dbReference type="EMBL" id="MFC5290943.1"/>
    </source>
</evidence>
<dbReference type="Proteomes" id="UP001596157">
    <property type="component" value="Unassembled WGS sequence"/>
</dbReference>
<dbReference type="EMBL" id="JBHSKF010000019">
    <property type="protein sequence ID" value="MFC5290943.1"/>
    <property type="molecule type" value="Genomic_DNA"/>
</dbReference>
<keyword evidence="1" id="KW-0812">Transmembrane</keyword>
<feature type="transmembrane region" description="Helical" evidence="1">
    <location>
        <begin position="166"/>
        <end position="186"/>
    </location>
</feature>
<keyword evidence="1" id="KW-1133">Transmembrane helix</keyword>
<feature type="transmembrane region" description="Helical" evidence="1">
    <location>
        <begin position="135"/>
        <end position="154"/>
    </location>
</feature>
<keyword evidence="1" id="KW-0472">Membrane</keyword>
<gene>
    <name evidence="2" type="ORF">ACFPM7_28165</name>
</gene>
<feature type="transmembrane region" description="Helical" evidence="1">
    <location>
        <begin position="47"/>
        <end position="68"/>
    </location>
</feature>
<reference evidence="3" key="1">
    <citation type="journal article" date="2019" name="Int. J. Syst. Evol. Microbiol.">
        <title>The Global Catalogue of Microorganisms (GCM) 10K type strain sequencing project: providing services to taxonomists for standard genome sequencing and annotation.</title>
        <authorList>
            <consortium name="The Broad Institute Genomics Platform"/>
            <consortium name="The Broad Institute Genome Sequencing Center for Infectious Disease"/>
            <person name="Wu L."/>
            <person name="Ma J."/>
        </authorList>
    </citation>
    <scope>NUCLEOTIDE SEQUENCE [LARGE SCALE GENOMIC DNA]</scope>
    <source>
        <strain evidence="3">CCUG 59778</strain>
    </source>
</reference>
<protein>
    <submittedName>
        <fullName evidence="2">Uncharacterized protein</fullName>
    </submittedName>
</protein>
<evidence type="ECO:0000256" key="1">
    <source>
        <dbReference type="SAM" id="Phobius"/>
    </source>
</evidence>
<keyword evidence="3" id="KW-1185">Reference proteome</keyword>
<feature type="transmembrane region" description="Helical" evidence="1">
    <location>
        <begin position="201"/>
        <end position="221"/>
    </location>
</feature>
<dbReference type="RefSeq" id="WP_378250842.1">
    <property type="nucleotide sequence ID" value="NZ_JBHSKF010000019.1"/>
</dbReference>
<proteinExistence type="predicted"/>
<sequence length="439" mass="49095">MLNGLEVGVVFDSRQLATLILFGCILLVILAFKAGRAGAARVARSFWHVKVAVPLLLYVVWLVGVHWMAAEVFGIWNGRLLGESLFWGLVAGFAPLFRMVNSTKYPHPFRSLARDLVKITVFFLFFLNLKPFGLGVELLLQGALTALSVVYAVAMHTQQPRARKIAEVLLALVVLGLTVYTVVWLLRDGDTVDWAHELRKLLLPIWLTIGTFPYLLVFALWDRYSLLFGLLKLHREEDHPTRRARLGLVLGLRGHLNDIQDFPRYAYLANGARTVGAGWQAVRTFREERAASIAKKQADAERLVRNAGVVGVDEHGRTLDRREFKATKDALLWLANCQVGWHDRTGGYPTDLLDKVSSSFLRHGLPADHGISMTVNADGQSWYAYRRTPNGRVLGIGALGDPRAEWFYEGDEPPADYPAPGGAWGRAAHDRGVDWHRST</sequence>
<evidence type="ECO:0000313" key="3">
    <source>
        <dbReference type="Proteomes" id="UP001596157"/>
    </source>
</evidence>
<comment type="caution">
    <text evidence="2">The sequence shown here is derived from an EMBL/GenBank/DDBJ whole genome shotgun (WGS) entry which is preliminary data.</text>
</comment>
<accession>A0ABW0EWU0</accession>
<name>A0ABW0EWU0_9PSEU</name>